<dbReference type="InterPro" id="IPR050482">
    <property type="entry name" value="Sensor_HK_TwoCompSys"/>
</dbReference>
<reference evidence="11 12" key="1">
    <citation type="submission" date="2016-11" db="EMBL/GenBank/DDBJ databases">
        <authorList>
            <person name="Jaros S."/>
            <person name="Januszkiewicz K."/>
            <person name="Wedrychowicz H."/>
        </authorList>
    </citation>
    <scope>NUCLEOTIDE SEQUENCE [LARGE SCALE GENOMIC DNA]</scope>
    <source>
        <strain evidence="11 12">DSM 43832</strain>
    </source>
</reference>
<dbReference type="InterPro" id="IPR011712">
    <property type="entry name" value="Sig_transdc_His_kin_sub3_dim/P"/>
</dbReference>
<dbReference type="SUPFAM" id="SSF55874">
    <property type="entry name" value="ATPase domain of HSP90 chaperone/DNA topoisomerase II/histidine kinase"/>
    <property type="match status" value="1"/>
</dbReference>
<dbReference type="Pfam" id="PF02518">
    <property type="entry name" value="HATPase_c"/>
    <property type="match status" value="1"/>
</dbReference>
<evidence type="ECO:0000256" key="1">
    <source>
        <dbReference type="ARBA" id="ARBA00004651"/>
    </source>
</evidence>
<gene>
    <name evidence="11" type="ORF">SAMN05443637_110173</name>
</gene>
<evidence type="ECO:0000313" key="11">
    <source>
        <dbReference type="EMBL" id="SHK70306.1"/>
    </source>
</evidence>
<dbReference type="GO" id="GO:0046983">
    <property type="term" value="F:protein dimerization activity"/>
    <property type="evidence" value="ECO:0007669"/>
    <property type="project" value="InterPro"/>
</dbReference>
<evidence type="ECO:0000256" key="8">
    <source>
        <dbReference type="ARBA" id="ARBA00023136"/>
    </source>
</evidence>
<keyword evidence="8" id="KW-0472">Membrane</keyword>
<keyword evidence="12" id="KW-1185">Reference proteome</keyword>
<organism evidence="11 12">
    <name type="scientific">Pseudonocardia thermophila</name>
    <dbReference type="NCBI Taxonomy" id="1848"/>
    <lineage>
        <taxon>Bacteria</taxon>
        <taxon>Bacillati</taxon>
        <taxon>Actinomycetota</taxon>
        <taxon>Actinomycetes</taxon>
        <taxon>Pseudonocardiales</taxon>
        <taxon>Pseudonocardiaceae</taxon>
        <taxon>Pseudonocardia</taxon>
    </lineage>
</organism>
<dbReference type="InterPro" id="IPR029016">
    <property type="entry name" value="GAF-like_dom_sf"/>
</dbReference>
<dbReference type="GO" id="GO:0005886">
    <property type="term" value="C:plasma membrane"/>
    <property type="evidence" value="ECO:0007669"/>
    <property type="project" value="UniProtKB-SubCell"/>
</dbReference>
<dbReference type="Gene3D" id="3.30.450.40">
    <property type="match status" value="1"/>
</dbReference>
<dbReference type="RefSeq" id="WP_073457660.1">
    <property type="nucleotide sequence ID" value="NZ_CALGVN010000048.1"/>
</dbReference>
<name>A0A1M6UM88_PSETH</name>
<dbReference type="GO" id="GO:0000155">
    <property type="term" value="F:phosphorelay sensor kinase activity"/>
    <property type="evidence" value="ECO:0007669"/>
    <property type="project" value="InterPro"/>
</dbReference>
<dbReference type="Gene3D" id="3.30.565.10">
    <property type="entry name" value="Histidine kinase-like ATPase, C-terminal domain"/>
    <property type="match status" value="1"/>
</dbReference>
<keyword evidence="9" id="KW-0175">Coiled coil</keyword>
<dbReference type="CDD" id="cd16917">
    <property type="entry name" value="HATPase_UhpB-NarQ-NarX-like"/>
    <property type="match status" value="1"/>
</dbReference>
<evidence type="ECO:0000256" key="5">
    <source>
        <dbReference type="ARBA" id="ARBA00022777"/>
    </source>
</evidence>
<evidence type="ECO:0000256" key="6">
    <source>
        <dbReference type="ARBA" id="ARBA00022989"/>
    </source>
</evidence>
<dbReference type="InterPro" id="IPR036890">
    <property type="entry name" value="HATPase_C_sf"/>
</dbReference>
<evidence type="ECO:0000259" key="10">
    <source>
        <dbReference type="SMART" id="SM00387"/>
    </source>
</evidence>
<keyword evidence="5 11" id="KW-0418">Kinase</keyword>
<sequence>MTEVARVTPDLHALTGIRSGKPSFYPEYRHSAEGLRRVIHALDRISAALVRTHEGSEALVRAVVAAAADHLTARWVVFALVDGQMPDAHPRHLVLGPGGVEITDRDRIPEEVWSHVERIRAAEFTAADHVHGSRDQHVHVPITSGCTVVGSFAVWTGTEREIDATDESVLRILAGQTAAALQNCALYQRGEALLRRSERLREQARKQAEDLAERNSQLQAAQEELFAARQHQVLVDERHRIARELHDSVTQFVLSAGMQIELCRTELTDPALIERLDTAKELTRRAVEQLRSAIYALSDDEHGEKTLPAMLERLPDVHMPEDLRVDVRIGGNPVPLPAQAEQSLFRVAGEALFNTAVHAEATRAEVRLVYRRDRVVLTIADDGRGRPEDVRRSMRAAARAPSGEHRGMANIQARARELGGTLTLSKSRLGGLQVQVSVPLPVEDPS</sequence>
<dbReference type="PANTHER" id="PTHR24421">
    <property type="entry name" value="NITRATE/NITRITE SENSOR PROTEIN NARX-RELATED"/>
    <property type="match status" value="1"/>
</dbReference>
<evidence type="ECO:0000256" key="2">
    <source>
        <dbReference type="ARBA" id="ARBA00022475"/>
    </source>
</evidence>
<dbReference type="STRING" id="1848.SAMN05443637_110173"/>
<keyword evidence="4" id="KW-0812">Transmembrane</keyword>
<keyword evidence="7" id="KW-0902">Two-component regulatory system</keyword>
<dbReference type="PANTHER" id="PTHR24421:SF37">
    <property type="entry name" value="SENSOR HISTIDINE KINASE NARS"/>
    <property type="match status" value="1"/>
</dbReference>
<protein>
    <submittedName>
        <fullName evidence="11">Signal transduction histidine kinase</fullName>
    </submittedName>
</protein>
<accession>A0A1M6UM88</accession>
<feature type="coiled-coil region" evidence="9">
    <location>
        <begin position="187"/>
        <end position="228"/>
    </location>
</feature>
<dbReference type="AlphaFoldDB" id="A0A1M6UM88"/>
<dbReference type="SUPFAM" id="SSF55781">
    <property type="entry name" value="GAF domain-like"/>
    <property type="match status" value="1"/>
</dbReference>
<comment type="subcellular location">
    <subcellularLocation>
        <location evidence="1">Cell membrane</location>
        <topology evidence="1">Multi-pass membrane protein</topology>
    </subcellularLocation>
</comment>
<dbReference type="InterPro" id="IPR003594">
    <property type="entry name" value="HATPase_dom"/>
</dbReference>
<dbReference type="EMBL" id="FRAP01000010">
    <property type="protein sequence ID" value="SHK70306.1"/>
    <property type="molecule type" value="Genomic_DNA"/>
</dbReference>
<evidence type="ECO:0000256" key="3">
    <source>
        <dbReference type="ARBA" id="ARBA00022679"/>
    </source>
</evidence>
<dbReference type="Gene3D" id="1.20.5.1930">
    <property type="match status" value="1"/>
</dbReference>
<evidence type="ECO:0000256" key="7">
    <source>
        <dbReference type="ARBA" id="ARBA00023012"/>
    </source>
</evidence>
<proteinExistence type="predicted"/>
<keyword evidence="2" id="KW-1003">Cell membrane</keyword>
<evidence type="ECO:0000256" key="9">
    <source>
        <dbReference type="SAM" id="Coils"/>
    </source>
</evidence>
<dbReference type="SMART" id="SM00387">
    <property type="entry name" value="HATPase_c"/>
    <property type="match status" value="1"/>
</dbReference>
<keyword evidence="6" id="KW-1133">Transmembrane helix</keyword>
<dbReference type="Pfam" id="PF07730">
    <property type="entry name" value="HisKA_3"/>
    <property type="match status" value="1"/>
</dbReference>
<dbReference type="NCBIfam" id="NF047786">
    <property type="entry name" value="his_kin_MadS"/>
    <property type="match status" value="1"/>
</dbReference>
<dbReference type="Proteomes" id="UP000184363">
    <property type="component" value="Unassembled WGS sequence"/>
</dbReference>
<evidence type="ECO:0000313" key="12">
    <source>
        <dbReference type="Proteomes" id="UP000184363"/>
    </source>
</evidence>
<keyword evidence="3" id="KW-0808">Transferase</keyword>
<evidence type="ECO:0000256" key="4">
    <source>
        <dbReference type="ARBA" id="ARBA00022692"/>
    </source>
</evidence>
<feature type="domain" description="Histidine kinase/HSP90-like ATPase" evidence="10">
    <location>
        <begin position="339"/>
        <end position="442"/>
    </location>
</feature>